<dbReference type="Pfam" id="PF00535">
    <property type="entry name" value="Glycos_transf_2"/>
    <property type="match status" value="1"/>
</dbReference>
<protein>
    <submittedName>
        <fullName evidence="3">Beta-1,4-glucosyltransferase</fullName>
    </submittedName>
</protein>
<dbReference type="HOGENOM" id="CLU_065962_1_0_4"/>
<dbReference type="Gene3D" id="3.90.550.10">
    <property type="entry name" value="Spore Coat Polysaccharide Biosynthesis Protein SpsA, Chain A"/>
    <property type="match status" value="1"/>
</dbReference>
<accession>A0A0U1RK19</accession>
<dbReference type="PANTHER" id="PTHR43630:SF2">
    <property type="entry name" value="GLYCOSYLTRANSFERASE"/>
    <property type="match status" value="1"/>
</dbReference>
<dbReference type="InterPro" id="IPR001173">
    <property type="entry name" value="Glyco_trans_2-like"/>
</dbReference>
<sequence length="254" mass="29788">MIMKKVSVLIVARNEANHIRECIESCRFDKEVIVIDDHSTDNTAEIAESLGAKVFRRHLNGDFGAQKTFAIEQAGGEWVFLIDADERCTPELSDEISKIVQTGDYAAYFVERRNLFPNHPATHGAMRPDSVCRLMPKKDSSVQGKVHETVQTPYPKRRLKHFMYHYTYDNWEQYFNKFNKYTSISAEKYREQGKPVRFVRDIILRPIWGFFKIYILNKGFLDGKMGWIMSVNHSYYTMIKYVKLYYLYKSGGKF</sequence>
<feature type="domain" description="Glycosyltransferase 2-like" evidence="2">
    <location>
        <begin position="7"/>
        <end position="114"/>
    </location>
</feature>
<organism evidence="3 4">
    <name type="scientific">Neisseria meningitidis serogroup A / serotype 4A (strain DSM 15465 / Z2491)</name>
    <dbReference type="NCBI Taxonomy" id="122587"/>
    <lineage>
        <taxon>Bacteria</taxon>
        <taxon>Pseudomonadati</taxon>
        <taxon>Pseudomonadota</taxon>
        <taxon>Betaproteobacteria</taxon>
        <taxon>Neisseriales</taxon>
        <taxon>Neisseriaceae</taxon>
        <taxon>Neisseria</taxon>
    </lineage>
</organism>
<evidence type="ECO:0000256" key="1">
    <source>
        <dbReference type="ARBA" id="ARBA00038494"/>
    </source>
</evidence>
<name>A0A0U1RK19_NEIMA</name>
<dbReference type="PANTHER" id="PTHR43630">
    <property type="entry name" value="POLY-BETA-1,6-N-ACETYL-D-GLUCOSAMINE SYNTHASE"/>
    <property type="match status" value="1"/>
</dbReference>
<evidence type="ECO:0000313" key="3">
    <source>
        <dbReference type="EMBL" id="CAM09070.1"/>
    </source>
</evidence>
<dbReference type="KEGG" id="nma:NMA1958"/>
<dbReference type="AlphaFoldDB" id="A0A0U1RK19"/>
<dbReference type="CDD" id="cd02511">
    <property type="entry name" value="Beta4Glucosyltransferase"/>
    <property type="match status" value="1"/>
</dbReference>
<evidence type="ECO:0000313" key="4">
    <source>
        <dbReference type="Proteomes" id="UP000000626"/>
    </source>
</evidence>
<comment type="similarity">
    <text evidence="1">Belongs to the glycosyltransferase 2 family. WaaE/KdtX subfamily.</text>
</comment>
<dbReference type="Proteomes" id="UP000000626">
    <property type="component" value="Chromosome"/>
</dbReference>
<dbReference type="EnsemblBacteria" id="CAM09070">
    <property type="protein sequence ID" value="CAM09070"/>
    <property type="gene ID" value="NMA1958"/>
</dbReference>
<reference evidence="3 4" key="1">
    <citation type="journal article" date="2000" name="Nature">
        <title>Complete DNA sequence of a serogroup A strain of Neisseria meningitidis Z2491.</title>
        <authorList>
            <person name="Parkhill J."/>
            <person name="Achtman M."/>
            <person name="James K.D."/>
            <person name="Bentley S.D."/>
            <person name="Churcher C."/>
            <person name="Klee S.R."/>
            <person name="Morelli G."/>
            <person name="Basham D."/>
            <person name="Brown D."/>
            <person name="Chillingworth T."/>
            <person name="Davies R.M."/>
            <person name="Davis P."/>
            <person name="Devlin K."/>
            <person name="Feltwell T."/>
            <person name="Hamlin N."/>
            <person name="Holroyd S."/>
            <person name="Jagels K."/>
            <person name="Leather S."/>
            <person name="Moule S."/>
            <person name="Mungall K."/>
            <person name="Quail M.A."/>
            <person name="Rajandream M.A."/>
            <person name="Rutherford K.M."/>
            <person name="Simmonds M."/>
            <person name="Skelton J."/>
            <person name="Whitehead S."/>
            <person name="Spratt B.G."/>
            <person name="Barrell B.G."/>
        </authorList>
    </citation>
    <scope>NUCLEOTIDE SEQUENCE [LARGE SCALE GENOMIC DNA]</scope>
    <source>
        <strain evidence="4">DSM 15465 / Z2491</strain>
    </source>
</reference>
<dbReference type="InterPro" id="IPR029044">
    <property type="entry name" value="Nucleotide-diphossugar_trans"/>
</dbReference>
<dbReference type="SUPFAM" id="SSF53448">
    <property type="entry name" value="Nucleotide-diphospho-sugar transferases"/>
    <property type="match status" value="1"/>
</dbReference>
<proteinExistence type="inferred from homology"/>
<dbReference type="EMBL" id="AL157959">
    <property type="protein sequence ID" value="CAM09070.1"/>
    <property type="molecule type" value="Genomic_DNA"/>
</dbReference>
<gene>
    <name evidence="3" type="ordered locus">NMA1958</name>
</gene>
<evidence type="ECO:0000259" key="2">
    <source>
        <dbReference type="Pfam" id="PF00535"/>
    </source>
</evidence>